<evidence type="ECO:0000313" key="4">
    <source>
        <dbReference type="Proteomes" id="UP000481252"/>
    </source>
</evidence>
<dbReference type="EMBL" id="JAAKZG010000005">
    <property type="protein sequence ID" value="NGN42076.1"/>
    <property type="molecule type" value="Genomic_DNA"/>
</dbReference>
<dbReference type="InterPro" id="IPR018946">
    <property type="entry name" value="PhoD-like_MPP"/>
</dbReference>
<dbReference type="InterPro" id="IPR038607">
    <property type="entry name" value="PhoD-like_sf"/>
</dbReference>
<evidence type="ECO:0000259" key="2">
    <source>
        <dbReference type="Pfam" id="PF16655"/>
    </source>
</evidence>
<dbReference type="Gene3D" id="2.60.40.380">
    <property type="entry name" value="Purple acid phosphatase-like, N-terminal"/>
    <property type="match status" value="1"/>
</dbReference>
<dbReference type="PANTHER" id="PTHR43606">
    <property type="entry name" value="PHOSPHATASE, PUTATIVE (AFU_ORTHOLOGUE AFUA_6G08710)-RELATED"/>
    <property type="match status" value="1"/>
</dbReference>
<dbReference type="InterPro" id="IPR029052">
    <property type="entry name" value="Metallo-depent_PP-like"/>
</dbReference>
<feature type="domain" description="Phospholipase D N-terminal" evidence="2">
    <location>
        <begin position="43"/>
        <end position="134"/>
    </location>
</feature>
<feature type="domain" description="PhoD-like phosphatase metallophosphatase" evidence="1">
    <location>
        <begin position="144"/>
        <end position="508"/>
    </location>
</feature>
<proteinExistence type="predicted"/>
<dbReference type="AlphaFoldDB" id="A0A7C9R809"/>
<dbReference type="PANTHER" id="PTHR43606:SF1">
    <property type="entry name" value="PHOD-LIKE PHOSPHATASE METALLOPHOSPHATASE DOMAIN-CONTAINING PROTEIN"/>
    <property type="match status" value="1"/>
</dbReference>
<evidence type="ECO:0000259" key="1">
    <source>
        <dbReference type="Pfam" id="PF09423"/>
    </source>
</evidence>
<dbReference type="Gene3D" id="3.60.21.70">
    <property type="entry name" value="PhoD-like phosphatase"/>
    <property type="match status" value="1"/>
</dbReference>
<dbReference type="RefSeq" id="WP_165118128.1">
    <property type="nucleotide sequence ID" value="NZ_JAAKZG010000005.1"/>
</dbReference>
<dbReference type="InterPro" id="IPR006311">
    <property type="entry name" value="TAT_signal"/>
</dbReference>
<comment type="caution">
    <text evidence="3">The sequence shown here is derived from an EMBL/GenBank/DDBJ whole genome shotgun (WGS) entry which is preliminary data.</text>
</comment>
<name>A0A7C9R809_9HYPH</name>
<keyword evidence="4" id="KW-1185">Reference proteome</keyword>
<dbReference type="InterPro" id="IPR052900">
    <property type="entry name" value="Phospholipid_Metab_Enz"/>
</dbReference>
<protein>
    <submittedName>
        <fullName evidence="3">Alkaline phosphatase</fullName>
    </submittedName>
</protein>
<dbReference type="Pfam" id="PF16655">
    <property type="entry name" value="PhoD_N"/>
    <property type="match status" value="1"/>
</dbReference>
<dbReference type="Proteomes" id="UP000481252">
    <property type="component" value="Unassembled WGS sequence"/>
</dbReference>
<dbReference type="InterPro" id="IPR032093">
    <property type="entry name" value="PhoD_N"/>
</dbReference>
<sequence length="527" mass="58596">MNKFARLSRRAFVASAGAAGIVSASGLAMPFYSRANARPSFTHGVQSGDVDATSGMVWTRTDRPARVMFEVSSTENFANATRLAPLNTLPDGDLTVKRLLTDLASDQDIFYRMTAADLSDINTVSEPIVGRFRTAPASRRNIRFAWSGDTAGQGWGIDETGMKTYATMAKHTPDFFLHSGDTIYADGAMTDEVDLKDGTKWKNTVLIDEKRKVAETLDEYRGQWKYNLLDKNVLALNAICPTFFQWDDHEVTNNWSSSKNLMADDRYTEKSIALLSARAGRAFHEMTPIRFTPAEPGRVYRKIAYGPLLDVFFLDMRSYRGPNGEAESMLDTLTPEARILGEEQIRWLKRELANSKATWKVIAADMPLGVVVWDNGKDKKGAEAVSNGDNGPAKGRELEIADLLRFIKNAGIDNTVWLTADVHYTAAHYYNPDKAQFQDFSPFWEFVSGPLHSGTFGPNDLDMTFGPELKFIKAPSAEQGQNLPPSAGLQFFGLVDIDGASEQLTVRLMDREDNELYKMTLDPVRAA</sequence>
<gene>
    <name evidence="3" type="ORF">G6N74_13480</name>
</gene>
<dbReference type="Pfam" id="PF09423">
    <property type="entry name" value="PhoD"/>
    <property type="match status" value="1"/>
</dbReference>
<dbReference type="SUPFAM" id="SSF56300">
    <property type="entry name" value="Metallo-dependent phosphatases"/>
    <property type="match status" value="1"/>
</dbReference>
<organism evidence="3 4">
    <name type="scientific">Mesorhizobium zhangyense</name>
    <dbReference type="NCBI Taxonomy" id="1776730"/>
    <lineage>
        <taxon>Bacteria</taxon>
        <taxon>Pseudomonadati</taxon>
        <taxon>Pseudomonadota</taxon>
        <taxon>Alphaproteobacteria</taxon>
        <taxon>Hyphomicrobiales</taxon>
        <taxon>Phyllobacteriaceae</taxon>
        <taxon>Mesorhizobium</taxon>
    </lineage>
</organism>
<evidence type="ECO:0000313" key="3">
    <source>
        <dbReference type="EMBL" id="NGN42076.1"/>
    </source>
</evidence>
<dbReference type="PROSITE" id="PS51318">
    <property type="entry name" value="TAT"/>
    <property type="match status" value="1"/>
</dbReference>
<accession>A0A7C9R809</accession>
<reference evidence="3 4" key="1">
    <citation type="submission" date="2020-02" db="EMBL/GenBank/DDBJ databases">
        <title>Genome sequence of the type strain CGMCC 1.15528 of Mesorhizobium zhangyense.</title>
        <authorList>
            <person name="Gao J."/>
            <person name="Sun J."/>
        </authorList>
    </citation>
    <scope>NUCLEOTIDE SEQUENCE [LARGE SCALE GENOMIC DNA]</scope>
    <source>
        <strain evidence="3 4">CGMCC 1.15528</strain>
    </source>
</reference>